<organism evidence="2 3">
    <name type="scientific">Ktedonosporobacter rubrisoli</name>
    <dbReference type="NCBI Taxonomy" id="2509675"/>
    <lineage>
        <taxon>Bacteria</taxon>
        <taxon>Bacillati</taxon>
        <taxon>Chloroflexota</taxon>
        <taxon>Ktedonobacteria</taxon>
        <taxon>Ktedonobacterales</taxon>
        <taxon>Ktedonosporobacteraceae</taxon>
        <taxon>Ktedonosporobacter</taxon>
    </lineage>
</organism>
<evidence type="ECO:0000256" key="1">
    <source>
        <dbReference type="SAM" id="MobiDB-lite"/>
    </source>
</evidence>
<reference evidence="2 3" key="1">
    <citation type="submission" date="2019-01" db="EMBL/GenBank/DDBJ databases">
        <title>Ktedonosporobacter rubrisoli SCAWS-G2.</title>
        <authorList>
            <person name="Huang Y."/>
            <person name="Yan B."/>
        </authorList>
    </citation>
    <scope>NUCLEOTIDE SEQUENCE [LARGE SCALE GENOMIC DNA]</scope>
    <source>
        <strain evidence="2 3">SCAWS-G2</strain>
    </source>
</reference>
<dbReference type="RefSeq" id="WP_129892611.1">
    <property type="nucleotide sequence ID" value="NZ_CP035758.1"/>
</dbReference>
<protein>
    <submittedName>
        <fullName evidence="2">Uncharacterized protein</fullName>
    </submittedName>
</protein>
<proteinExistence type="predicted"/>
<name>A0A4P6K1K6_KTERU</name>
<dbReference type="Proteomes" id="UP000290365">
    <property type="component" value="Chromosome"/>
</dbReference>
<gene>
    <name evidence="2" type="ORF">EPA93_38515</name>
</gene>
<dbReference type="EMBL" id="CP035758">
    <property type="protein sequence ID" value="QBD81550.1"/>
    <property type="molecule type" value="Genomic_DNA"/>
</dbReference>
<keyword evidence="3" id="KW-1185">Reference proteome</keyword>
<dbReference type="KEGG" id="kbs:EPA93_38515"/>
<dbReference type="AlphaFoldDB" id="A0A4P6K1K6"/>
<feature type="region of interest" description="Disordered" evidence="1">
    <location>
        <begin position="82"/>
        <end position="107"/>
    </location>
</feature>
<accession>A0A4P6K1K6</accession>
<evidence type="ECO:0000313" key="2">
    <source>
        <dbReference type="EMBL" id="QBD81550.1"/>
    </source>
</evidence>
<evidence type="ECO:0000313" key="3">
    <source>
        <dbReference type="Proteomes" id="UP000290365"/>
    </source>
</evidence>
<sequence length="107" mass="11866">MPTSNSAPKAEPRYRVKAGRKTIYKGNEQDAAVQAFLQAGKDYPFVRITYLAGGKLVAHIDVNAYVKQRVADLKQQVASERKAYEENIPAPSYQPAGRELDEHSGQC</sequence>
<feature type="compositionally biased region" description="Basic and acidic residues" evidence="1">
    <location>
        <begin position="98"/>
        <end position="107"/>
    </location>
</feature>